<dbReference type="Proteomes" id="UP000095283">
    <property type="component" value="Unplaced"/>
</dbReference>
<dbReference type="WBParaSite" id="Hba_09982">
    <property type="protein sequence ID" value="Hba_09982"/>
    <property type="gene ID" value="Hba_09982"/>
</dbReference>
<protein>
    <submittedName>
        <fullName evidence="2">Asp23/Gls24 family envelope stress response protein</fullName>
    </submittedName>
</protein>
<keyword evidence="1" id="KW-1185">Reference proteome</keyword>
<proteinExistence type="predicted"/>
<organism evidence="1 2">
    <name type="scientific">Heterorhabditis bacteriophora</name>
    <name type="common">Entomopathogenic nematode worm</name>
    <dbReference type="NCBI Taxonomy" id="37862"/>
    <lineage>
        <taxon>Eukaryota</taxon>
        <taxon>Metazoa</taxon>
        <taxon>Ecdysozoa</taxon>
        <taxon>Nematoda</taxon>
        <taxon>Chromadorea</taxon>
        <taxon>Rhabditida</taxon>
        <taxon>Rhabditina</taxon>
        <taxon>Rhabditomorpha</taxon>
        <taxon>Strongyloidea</taxon>
        <taxon>Heterorhabditidae</taxon>
        <taxon>Heterorhabditis</taxon>
    </lineage>
</organism>
<evidence type="ECO:0000313" key="1">
    <source>
        <dbReference type="Proteomes" id="UP000095283"/>
    </source>
</evidence>
<name>A0A1I7WXQ9_HETBA</name>
<sequence>MKINPAECENMQLGKMVVEVNVDVLLEQQRT</sequence>
<dbReference type="AlphaFoldDB" id="A0A1I7WXQ9"/>
<evidence type="ECO:0000313" key="2">
    <source>
        <dbReference type="WBParaSite" id="Hba_09982"/>
    </source>
</evidence>
<reference evidence="2" key="1">
    <citation type="submission" date="2016-11" db="UniProtKB">
        <authorList>
            <consortium name="WormBaseParasite"/>
        </authorList>
    </citation>
    <scope>IDENTIFICATION</scope>
</reference>
<accession>A0A1I7WXQ9</accession>